<feature type="transmembrane region" description="Helical" evidence="1">
    <location>
        <begin position="248"/>
        <end position="268"/>
    </location>
</feature>
<dbReference type="GO" id="GO:0047560">
    <property type="term" value="F:3-dehydrosphinganine reductase activity"/>
    <property type="evidence" value="ECO:0007669"/>
    <property type="project" value="TreeGrafter"/>
</dbReference>
<protein>
    <recommendedName>
        <fullName evidence="4">3-dehydrosphinganine reductase</fullName>
    </recommendedName>
</protein>
<evidence type="ECO:0000313" key="2">
    <source>
        <dbReference type="EMBL" id="KFG26759.1"/>
    </source>
</evidence>
<evidence type="ECO:0008006" key="4">
    <source>
        <dbReference type="Google" id="ProtNLM"/>
    </source>
</evidence>
<dbReference type="EMBL" id="AKIJ01000002">
    <property type="protein sequence ID" value="KFG26759.1"/>
    <property type="molecule type" value="Genomic_DNA"/>
</dbReference>
<dbReference type="RefSeq" id="XP_052905314.1">
    <property type="nucleotide sequence ID" value="XM_053048554.1"/>
</dbReference>
<sequence>MVWCKRSSYYPGKRILIIGGSSGLGLSLAKDAKSRGCKVTITARSLSSMEALQKEYALLTVDITDEKSVASLPTDFDMIFCCAGYALPSLAKDIEILQVERQLNCNFLGPVRVYLHFLQSASLKHRKHLVLIASTLALHSFGGYGMYAPSKAALSSFYEAVECESSMQGLDLSIYYVSTIQSPGFIEEQKHKPLFTKKIEGSSMGTDSLPDNRAKHLLDSLPSTRIVYSDFITRLFSKSAHICSLADIFAVIIAPVFWLGFKIFSYYMTHKYYPKRAKNNGLKKKE</sequence>
<dbReference type="Gene3D" id="3.40.50.720">
    <property type="entry name" value="NAD(P)-binding Rossmann-like Domain"/>
    <property type="match status" value="1"/>
</dbReference>
<evidence type="ECO:0000256" key="1">
    <source>
        <dbReference type="SAM" id="Phobius"/>
    </source>
</evidence>
<dbReference type="HOGENOM" id="CLU_010194_3_0_1"/>
<dbReference type="AlphaFoldDB" id="A0A086J3P1"/>
<dbReference type="GeneID" id="77675888"/>
<keyword evidence="1" id="KW-0812">Transmembrane</keyword>
<dbReference type="Proteomes" id="UP000054524">
    <property type="component" value="Unassembled WGS sequence"/>
</dbReference>
<keyword evidence="1" id="KW-1133">Transmembrane helix</keyword>
<keyword evidence="3" id="KW-1185">Reference proteome</keyword>
<dbReference type="GO" id="GO:0005789">
    <property type="term" value="C:endoplasmic reticulum membrane"/>
    <property type="evidence" value="ECO:0007669"/>
    <property type="project" value="TreeGrafter"/>
</dbReference>
<name>A0A086J3P1_NEMA1</name>
<dbReference type="PANTHER" id="PTHR43550">
    <property type="entry name" value="3-KETODIHYDROSPHINGOSINE REDUCTASE"/>
    <property type="match status" value="1"/>
</dbReference>
<dbReference type="PANTHER" id="PTHR43550:SF3">
    <property type="entry name" value="3-KETODIHYDROSPHINGOSINE REDUCTASE"/>
    <property type="match status" value="1"/>
</dbReference>
<dbReference type="GO" id="GO:0006666">
    <property type="term" value="P:3-keto-sphinganine metabolic process"/>
    <property type="evidence" value="ECO:0007669"/>
    <property type="project" value="TreeGrafter"/>
</dbReference>
<evidence type="ECO:0000313" key="3">
    <source>
        <dbReference type="Proteomes" id="UP000054524"/>
    </source>
</evidence>
<dbReference type="SUPFAM" id="SSF51735">
    <property type="entry name" value="NAD(P)-binding Rossmann-fold domains"/>
    <property type="match status" value="1"/>
</dbReference>
<comment type="caution">
    <text evidence="2">The sequence shown here is derived from an EMBL/GenBank/DDBJ whole genome shotgun (WGS) entry which is preliminary data.</text>
</comment>
<accession>A0A086J3P1</accession>
<gene>
    <name evidence="2" type="ORF">NESG_00915</name>
</gene>
<dbReference type="GO" id="GO:0030148">
    <property type="term" value="P:sphingolipid biosynthetic process"/>
    <property type="evidence" value="ECO:0007669"/>
    <property type="project" value="TreeGrafter"/>
</dbReference>
<reference evidence="2 3" key="1">
    <citation type="journal article" date="2014" name="Genome Announc.">
        <title>Genome Sequence of the Microsporidian Species Nematocida sp1 Strain ERTm6 (ATCC PRA-372).</title>
        <authorList>
            <person name="Bakowski M.A."/>
            <person name="Priest M."/>
            <person name="Young S."/>
            <person name="Cuomo C.A."/>
            <person name="Troemel E.R."/>
        </authorList>
    </citation>
    <scope>NUCLEOTIDE SEQUENCE [LARGE SCALE GENOMIC DNA]</scope>
    <source>
        <strain evidence="2 3">ERTm6</strain>
    </source>
</reference>
<organism evidence="2 3">
    <name type="scientific">Nematocida ausubeli (strain ATCC PRA-371 / ERTm2)</name>
    <name type="common">Nematode killer fungus</name>
    <dbReference type="NCBI Taxonomy" id="1913371"/>
    <lineage>
        <taxon>Eukaryota</taxon>
        <taxon>Fungi</taxon>
        <taxon>Fungi incertae sedis</taxon>
        <taxon>Microsporidia</taxon>
        <taxon>Nematocida</taxon>
    </lineage>
</organism>
<dbReference type="InterPro" id="IPR002347">
    <property type="entry name" value="SDR_fam"/>
</dbReference>
<dbReference type="Pfam" id="PF00106">
    <property type="entry name" value="adh_short"/>
    <property type="match status" value="1"/>
</dbReference>
<dbReference type="InterPro" id="IPR036291">
    <property type="entry name" value="NAD(P)-bd_dom_sf"/>
</dbReference>
<proteinExistence type="predicted"/>
<keyword evidence="1" id="KW-0472">Membrane</keyword>